<protein>
    <submittedName>
        <fullName evidence="2">Phage terminase-like protein, large subunit, contains N-terminal HTH domain</fullName>
    </submittedName>
</protein>
<dbReference type="RefSeq" id="WP_253836778.1">
    <property type="nucleotide sequence ID" value="NZ_JAMTCS010000008.1"/>
</dbReference>
<dbReference type="InterPro" id="IPR046461">
    <property type="entry name" value="TerL_ATPase"/>
</dbReference>
<proteinExistence type="predicted"/>
<sequence>MRRGDGDLYAEIIDTTCRITKDSIAGGVGELLRMRMWQRQLLRRMFARRVDGYLKHRTELVGMPRKNGKSELGAGIAVGNMLLGPQGGEIISCAGDRDQASIIFNTAKRMVEMDPHLSGVIKTYAKVLEVPSTGTVYKAVSAEAYTKEGLNPSLVLFDELHVQPTRELWNVMQLAQGARPEPLIIGITTAGVRTDRTGLDSICYALYKHGVEVAQNIIDDPTFFMAWWEPAAGVKAPHDQPKTWRESNPGYGDLIGEADFHSVVRRTEENEFRIKRTNQWVASGKVWLPHGAWDACKAVDRYPGGPPDGMDVVIGLDGSKTGDSTALIGVTVEDRPHIFVLGIWERDPFDPNWRVPRAEVKNALREASRRWNVRENPWDDYLWQDAAVELTEEGLPIEPYPQTPERMGKATQGFYEHVTLAALTHDGDPALSRHVNDAVPKPTSQGFARIVKETPDSPRRIDGAVTAVFTLDRALWWLNNPPDEGFNIW</sequence>
<dbReference type="Proteomes" id="UP001139493">
    <property type="component" value="Unassembled WGS sequence"/>
</dbReference>
<organism evidence="2 3">
    <name type="scientific">Promicromonospora thailandica</name>
    <dbReference type="NCBI Taxonomy" id="765201"/>
    <lineage>
        <taxon>Bacteria</taxon>
        <taxon>Bacillati</taxon>
        <taxon>Actinomycetota</taxon>
        <taxon>Actinomycetes</taxon>
        <taxon>Micrococcales</taxon>
        <taxon>Promicromonosporaceae</taxon>
        <taxon>Promicromonospora</taxon>
    </lineage>
</organism>
<evidence type="ECO:0000313" key="2">
    <source>
        <dbReference type="EMBL" id="MCP2265563.1"/>
    </source>
</evidence>
<name>A0A9X2JWV9_9MICO</name>
<dbReference type="Pfam" id="PF03354">
    <property type="entry name" value="TerL_ATPase"/>
    <property type="match status" value="1"/>
</dbReference>
<dbReference type="EMBL" id="JAMTCS010000008">
    <property type="protein sequence ID" value="MCP2265563.1"/>
    <property type="molecule type" value="Genomic_DNA"/>
</dbReference>
<evidence type="ECO:0000313" key="3">
    <source>
        <dbReference type="Proteomes" id="UP001139493"/>
    </source>
</evidence>
<gene>
    <name evidence="2" type="ORF">APR03_002919</name>
</gene>
<keyword evidence="3" id="KW-1185">Reference proteome</keyword>
<reference evidence="2" key="1">
    <citation type="submission" date="2022-06" db="EMBL/GenBank/DDBJ databases">
        <title>Genomic Encyclopedia of Archaeal and Bacterial Type Strains, Phase II (KMG-II): from individual species to whole genera.</title>
        <authorList>
            <person name="Goeker M."/>
        </authorList>
    </citation>
    <scope>NUCLEOTIDE SEQUENCE</scope>
    <source>
        <strain evidence="2">DSM 26652</strain>
    </source>
</reference>
<accession>A0A9X2JWV9</accession>
<dbReference type="PANTHER" id="PTHR41287:SF1">
    <property type="entry name" value="PROTEIN YMFN"/>
    <property type="match status" value="1"/>
</dbReference>
<dbReference type="PANTHER" id="PTHR41287">
    <property type="match status" value="1"/>
</dbReference>
<evidence type="ECO:0000259" key="1">
    <source>
        <dbReference type="Pfam" id="PF03354"/>
    </source>
</evidence>
<dbReference type="InterPro" id="IPR027417">
    <property type="entry name" value="P-loop_NTPase"/>
</dbReference>
<feature type="domain" description="Terminase large subunit-like ATPase" evidence="1">
    <location>
        <begin position="37"/>
        <end position="194"/>
    </location>
</feature>
<dbReference type="AlphaFoldDB" id="A0A9X2JWV9"/>
<comment type="caution">
    <text evidence="2">The sequence shown here is derived from an EMBL/GenBank/DDBJ whole genome shotgun (WGS) entry which is preliminary data.</text>
</comment>
<dbReference type="Gene3D" id="3.40.50.300">
    <property type="entry name" value="P-loop containing nucleotide triphosphate hydrolases"/>
    <property type="match status" value="1"/>
</dbReference>
<dbReference type="InterPro" id="IPR005021">
    <property type="entry name" value="Terminase_largesu-like"/>
</dbReference>